<dbReference type="Proteomes" id="UP001215598">
    <property type="component" value="Unassembled WGS sequence"/>
</dbReference>
<comment type="caution">
    <text evidence="1">The sequence shown here is derived from an EMBL/GenBank/DDBJ whole genome shotgun (WGS) entry which is preliminary data.</text>
</comment>
<evidence type="ECO:0000313" key="1">
    <source>
        <dbReference type="EMBL" id="KAJ7761413.1"/>
    </source>
</evidence>
<evidence type="ECO:0000313" key="2">
    <source>
        <dbReference type="Proteomes" id="UP001215598"/>
    </source>
</evidence>
<sequence length="194" mass="21726">MGHRRSQTRQMALHRNVNVQRGKCSAIGLGCRWHTAKREVELGAHLETLHRYGPRNKREESGISLPGWLDELGRGALDGCAAAKGDHSDCLERHGRGPREGEMKENATTGKVNRIGAGRKKIEEWLKREKGFGGEEDTGHADRAPGFRRGVAWCGVPQWQCWRVPTWHGEAFVESLPGMTLTPWNDHNTQIGVH</sequence>
<dbReference type="EMBL" id="JARKIB010000035">
    <property type="protein sequence ID" value="KAJ7761413.1"/>
    <property type="molecule type" value="Genomic_DNA"/>
</dbReference>
<protein>
    <submittedName>
        <fullName evidence="1">Uncharacterized protein</fullName>
    </submittedName>
</protein>
<organism evidence="1 2">
    <name type="scientific">Mycena metata</name>
    <dbReference type="NCBI Taxonomy" id="1033252"/>
    <lineage>
        <taxon>Eukaryota</taxon>
        <taxon>Fungi</taxon>
        <taxon>Dikarya</taxon>
        <taxon>Basidiomycota</taxon>
        <taxon>Agaricomycotina</taxon>
        <taxon>Agaricomycetes</taxon>
        <taxon>Agaricomycetidae</taxon>
        <taxon>Agaricales</taxon>
        <taxon>Marasmiineae</taxon>
        <taxon>Mycenaceae</taxon>
        <taxon>Mycena</taxon>
    </lineage>
</organism>
<proteinExistence type="predicted"/>
<dbReference type="AlphaFoldDB" id="A0AAD7JF53"/>
<name>A0AAD7JF53_9AGAR</name>
<keyword evidence="2" id="KW-1185">Reference proteome</keyword>
<gene>
    <name evidence="1" type="ORF">B0H16DRAFT_1456166</name>
</gene>
<reference evidence="1" key="1">
    <citation type="submission" date="2023-03" db="EMBL/GenBank/DDBJ databases">
        <title>Massive genome expansion in bonnet fungi (Mycena s.s.) driven by repeated elements and novel gene families across ecological guilds.</title>
        <authorList>
            <consortium name="Lawrence Berkeley National Laboratory"/>
            <person name="Harder C.B."/>
            <person name="Miyauchi S."/>
            <person name="Viragh M."/>
            <person name="Kuo A."/>
            <person name="Thoen E."/>
            <person name="Andreopoulos B."/>
            <person name="Lu D."/>
            <person name="Skrede I."/>
            <person name="Drula E."/>
            <person name="Henrissat B."/>
            <person name="Morin E."/>
            <person name="Kohler A."/>
            <person name="Barry K."/>
            <person name="LaButti K."/>
            <person name="Morin E."/>
            <person name="Salamov A."/>
            <person name="Lipzen A."/>
            <person name="Mereny Z."/>
            <person name="Hegedus B."/>
            <person name="Baldrian P."/>
            <person name="Stursova M."/>
            <person name="Weitz H."/>
            <person name="Taylor A."/>
            <person name="Grigoriev I.V."/>
            <person name="Nagy L.G."/>
            <person name="Martin F."/>
            <person name="Kauserud H."/>
        </authorList>
    </citation>
    <scope>NUCLEOTIDE SEQUENCE</scope>
    <source>
        <strain evidence="1">CBHHK182m</strain>
    </source>
</reference>
<accession>A0AAD7JF53</accession>